<dbReference type="OrthoDB" id="2354161at2759"/>
<proteinExistence type="predicted"/>
<protein>
    <submittedName>
        <fullName evidence="2">6141_t:CDS:1</fullName>
    </submittedName>
</protein>
<dbReference type="EMBL" id="CAMKVN010006976">
    <property type="protein sequence ID" value="CAI2190959.1"/>
    <property type="molecule type" value="Genomic_DNA"/>
</dbReference>
<gene>
    <name evidence="2" type="ORF">FWILDA_LOCUS14835</name>
</gene>
<keyword evidence="3" id="KW-1185">Reference proteome</keyword>
<feature type="non-terminal residue" evidence="2">
    <location>
        <position position="188"/>
    </location>
</feature>
<dbReference type="AlphaFoldDB" id="A0A9W4T2X0"/>
<organism evidence="2 3">
    <name type="scientific">Funneliformis geosporum</name>
    <dbReference type="NCBI Taxonomy" id="1117311"/>
    <lineage>
        <taxon>Eukaryota</taxon>
        <taxon>Fungi</taxon>
        <taxon>Fungi incertae sedis</taxon>
        <taxon>Mucoromycota</taxon>
        <taxon>Glomeromycotina</taxon>
        <taxon>Glomeromycetes</taxon>
        <taxon>Glomerales</taxon>
        <taxon>Glomeraceae</taxon>
        <taxon>Funneliformis</taxon>
    </lineage>
</organism>
<feature type="compositionally biased region" description="Polar residues" evidence="1">
    <location>
        <begin position="41"/>
        <end position="54"/>
    </location>
</feature>
<feature type="region of interest" description="Disordered" evidence="1">
    <location>
        <begin position="1"/>
        <end position="57"/>
    </location>
</feature>
<reference evidence="2" key="1">
    <citation type="submission" date="2022-08" db="EMBL/GenBank/DDBJ databases">
        <authorList>
            <person name="Kallberg Y."/>
            <person name="Tangrot J."/>
            <person name="Rosling A."/>
        </authorList>
    </citation>
    <scope>NUCLEOTIDE SEQUENCE</scope>
    <source>
        <strain evidence="2">Wild A</strain>
    </source>
</reference>
<evidence type="ECO:0000313" key="2">
    <source>
        <dbReference type="EMBL" id="CAI2190959.1"/>
    </source>
</evidence>
<comment type="caution">
    <text evidence="2">The sequence shown here is derived from an EMBL/GenBank/DDBJ whole genome shotgun (WGS) entry which is preliminary data.</text>
</comment>
<evidence type="ECO:0000313" key="3">
    <source>
        <dbReference type="Proteomes" id="UP001153678"/>
    </source>
</evidence>
<accession>A0A9W4T2X0</accession>
<evidence type="ECO:0000256" key="1">
    <source>
        <dbReference type="SAM" id="MobiDB-lite"/>
    </source>
</evidence>
<name>A0A9W4T2X0_9GLOM</name>
<sequence>EGAQARDNSEESKQLTSRQSDVTSKEMISGYDQNTIDEIEPQSSVSSNNINLASKLNEKEDKTRTLIPRTDPNKMECLYQYAVEHGLDPEKFSIVTEAEKKKWDREQFLTALENDKKLYRKVIERKRDDPLMIDPRKYYPFLTDRDRLIGEELMRRSMIERRFKTGWFDDNIKKWEDTHTQFIEIFAR</sequence>
<dbReference type="Proteomes" id="UP001153678">
    <property type="component" value="Unassembled WGS sequence"/>
</dbReference>